<dbReference type="InterPro" id="IPR003156">
    <property type="entry name" value="DHHA1_dom"/>
</dbReference>
<dbReference type="GO" id="GO:0006310">
    <property type="term" value="P:DNA recombination"/>
    <property type="evidence" value="ECO:0007669"/>
    <property type="project" value="InterPro"/>
</dbReference>
<dbReference type="InterPro" id="IPR038763">
    <property type="entry name" value="DHH_sf"/>
</dbReference>
<feature type="domain" description="DHHA1" evidence="2">
    <location>
        <begin position="341"/>
        <end position="434"/>
    </location>
</feature>
<dbReference type="Pfam" id="PF01368">
    <property type="entry name" value="DHH"/>
    <property type="match status" value="1"/>
</dbReference>
<dbReference type="SUPFAM" id="SSF64182">
    <property type="entry name" value="DHH phosphoesterases"/>
    <property type="match status" value="1"/>
</dbReference>
<reference evidence="3 4" key="1">
    <citation type="journal article" date="2015" name="Nature">
        <title>rRNA introns, odd ribosomes, and small enigmatic genomes across a large radiation of phyla.</title>
        <authorList>
            <person name="Brown C.T."/>
            <person name="Hug L.A."/>
            <person name="Thomas B.C."/>
            <person name="Sharon I."/>
            <person name="Castelle C.J."/>
            <person name="Singh A."/>
            <person name="Wilkins M.J."/>
            <person name="Williams K.H."/>
            <person name="Banfield J.F."/>
        </authorList>
    </citation>
    <scope>NUCLEOTIDE SEQUENCE [LARGE SCALE GENOMIC DNA]</scope>
</reference>
<organism evidence="3 4">
    <name type="scientific">Candidatus Gottesmanbacteria bacterium GW2011_GWA1_34_13</name>
    <dbReference type="NCBI Taxonomy" id="1618434"/>
    <lineage>
        <taxon>Bacteria</taxon>
        <taxon>Candidatus Gottesmaniibacteriota</taxon>
    </lineage>
</organism>
<evidence type="ECO:0000259" key="2">
    <source>
        <dbReference type="Pfam" id="PF02272"/>
    </source>
</evidence>
<dbReference type="Gene3D" id="3.10.310.30">
    <property type="match status" value="1"/>
</dbReference>
<keyword evidence="3" id="KW-0269">Exonuclease</keyword>
<dbReference type="Gene3D" id="3.90.1640.30">
    <property type="match status" value="1"/>
</dbReference>
<accession>A0A0G0DU99</accession>
<keyword evidence="3" id="KW-0378">Hydrolase</keyword>
<feature type="domain" description="DDH" evidence="1">
    <location>
        <begin position="78"/>
        <end position="202"/>
    </location>
</feature>
<comment type="caution">
    <text evidence="3">The sequence shown here is derived from an EMBL/GenBank/DDBJ whole genome shotgun (WGS) entry which is preliminary data.</text>
</comment>
<dbReference type="PANTHER" id="PTHR30255:SF2">
    <property type="entry name" value="SINGLE-STRANDED-DNA-SPECIFIC EXONUCLEASE RECJ"/>
    <property type="match status" value="1"/>
</dbReference>
<dbReference type="GO" id="GO:0003676">
    <property type="term" value="F:nucleic acid binding"/>
    <property type="evidence" value="ECO:0007669"/>
    <property type="project" value="InterPro"/>
</dbReference>
<dbReference type="GO" id="GO:0008409">
    <property type="term" value="F:5'-3' exonuclease activity"/>
    <property type="evidence" value="ECO:0007669"/>
    <property type="project" value="InterPro"/>
</dbReference>
<gene>
    <name evidence="3" type="ORF">UR52_C0016G0001</name>
</gene>
<dbReference type="Proteomes" id="UP000034176">
    <property type="component" value="Unassembled WGS sequence"/>
</dbReference>
<evidence type="ECO:0000259" key="1">
    <source>
        <dbReference type="Pfam" id="PF01368"/>
    </source>
</evidence>
<evidence type="ECO:0000313" key="4">
    <source>
        <dbReference type="Proteomes" id="UP000034176"/>
    </source>
</evidence>
<dbReference type="InterPro" id="IPR004610">
    <property type="entry name" value="RecJ"/>
</dbReference>
<dbReference type="InterPro" id="IPR001667">
    <property type="entry name" value="DDH_dom"/>
</dbReference>
<dbReference type="EMBL" id="LBPN01000016">
    <property type="protein sequence ID" value="KKP58787.1"/>
    <property type="molecule type" value="Genomic_DNA"/>
</dbReference>
<dbReference type="InterPro" id="IPR051673">
    <property type="entry name" value="SSDNA_exonuclease_RecJ"/>
</dbReference>
<keyword evidence="3" id="KW-0540">Nuclease</keyword>
<sequence>MKKWEKLTKFTVRSSQFEVGKIINLILTNRGIKSAKEKKLFLTPPNPEKLTAKNVEIDVKSLKQAIIRIKKAIKNKESIVVYADYDADGITGGAVMWETIHKLGGNVMPYIPHRVEEGYGLSVKGINSIIIKYKPKLIITVDHGITAREKVEYAKKKGIEVIITDHHVKPKKIPKCLIVHTTNLSGSGVSYFLAKEIIKSYKIIPERSRRVIDIDELLVLATIGTIADLVPLTSSNRSIVKMGLEKLNQTKRVGLLALIKDSGLEVGTINTYSVSHILAPRLNAMGRLVHGLDALRLLCTKNSEAAQKLAKKLGLTNRERQQLTIDTFEHVKQLLPKTLKKLIFVTHETYNQGVIGLVAGKLTESFYRPAIVVSKSDVYSKASARSINGLNIIETIRQCSELLVDAGGHPMAAGFTVETAKITLLQKKLEELVEQKLPDEKLQRLLKIDLEIPLSFINLKLWQNIQQLAP</sequence>
<feature type="non-terminal residue" evidence="3">
    <location>
        <position position="470"/>
    </location>
</feature>
<dbReference type="GO" id="GO:0006281">
    <property type="term" value="P:DNA repair"/>
    <property type="evidence" value="ECO:0007669"/>
    <property type="project" value="InterPro"/>
</dbReference>
<dbReference type="STRING" id="1618434.UR52_C0016G0001"/>
<dbReference type="Pfam" id="PF02272">
    <property type="entry name" value="DHHA1"/>
    <property type="match status" value="1"/>
</dbReference>
<dbReference type="NCBIfam" id="TIGR00644">
    <property type="entry name" value="recJ"/>
    <property type="match status" value="1"/>
</dbReference>
<proteinExistence type="predicted"/>
<protein>
    <submittedName>
        <fullName evidence="3">Single-stranded-DNA-specific exonuclease RecJ</fullName>
    </submittedName>
</protein>
<dbReference type="AlphaFoldDB" id="A0A0G0DU99"/>
<evidence type="ECO:0000313" key="3">
    <source>
        <dbReference type="EMBL" id="KKP58787.1"/>
    </source>
</evidence>
<name>A0A0G0DU99_9BACT</name>
<dbReference type="PANTHER" id="PTHR30255">
    <property type="entry name" value="SINGLE-STRANDED-DNA-SPECIFIC EXONUCLEASE RECJ"/>
    <property type="match status" value="1"/>
</dbReference>